<name>A0ABN2DU21_9ACTN</name>
<proteinExistence type="predicted"/>
<keyword evidence="1" id="KW-0472">Membrane</keyword>
<keyword evidence="1" id="KW-1133">Transmembrane helix</keyword>
<organism evidence="2 3">
    <name type="scientific">Kribbella karoonensis</name>
    <dbReference type="NCBI Taxonomy" id="324851"/>
    <lineage>
        <taxon>Bacteria</taxon>
        <taxon>Bacillati</taxon>
        <taxon>Actinomycetota</taxon>
        <taxon>Actinomycetes</taxon>
        <taxon>Propionibacteriales</taxon>
        <taxon>Kribbellaceae</taxon>
        <taxon>Kribbella</taxon>
    </lineage>
</organism>
<keyword evidence="3" id="KW-1185">Reference proteome</keyword>
<evidence type="ECO:0000313" key="3">
    <source>
        <dbReference type="Proteomes" id="UP001500190"/>
    </source>
</evidence>
<comment type="caution">
    <text evidence="2">The sequence shown here is derived from an EMBL/GenBank/DDBJ whole genome shotgun (WGS) entry which is preliminary data.</text>
</comment>
<accession>A0ABN2DU21</accession>
<dbReference type="EMBL" id="BAAAND010000006">
    <property type="protein sequence ID" value="GAA1586683.1"/>
    <property type="molecule type" value="Genomic_DNA"/>
</dbReference>
<feature type="transmembrane region" description="Helical" evidence="1">
    <location>
        <begin position="88"/>
        <end position="108"/>
    </location>
</feature>
<dbReference type="RefSeq" id="WP_344192556.1">
    <property type="nucleotide sequence ID" value="NZ_BAAAND010000006.1"/>
</dbReference>
<protein>
    <recommendedName>
        <fullName evidence="4">Vitamin K epoxide reductase family protein</fullName>
    </recommendedName>
</protein>
<sequence length="149" mass="15617">MDLTWAVIVGGLLLALFAAAGLPRSTRASTVDRGRASGGAGGAVVQFVGGSVVVGGTLLAYLVTHPYTFGGPDTPCTYTSCWPLRPQALALTAPGLAAGLALIAMGLFTTRIPWWLRATIPPALWLTLLLLQNAIWDAYLLPIFQGRGR</sequence>
<feature type="transmembrane region" description="Helical" evidence="1">
    <location>
        <begin position="123"/>
        <end position="144"/>
    </location>
</feature>
<evidence type="ECO:0008006" key="4">
    <source>
        <dbReference type="Google" id="ProtNLM"/>
    </source>
</evidence>
<feature type="transmembrane region" description="Helical" evidence="1">
    <location>
        <begin position="44"/>
        <end position="63"/>
    </location>
</feature>
<evidence type="ECO:0000256" key="1">
    <source>
        <dbReference type="SAM" id="Phobius"/>
    </source>
</evidence>
<evidence type="ECO:0000313" key="2">
    <source>
        <dbReference type="EMBL" id="GAA1586683.1"/>
    </source>
</evidence>
<dbReference type="Proteomes" id="UP001500190">
    <property type="component" value="Unassembled WGS sequence"/>
</dbReference>
<keyword evidence="1" id="KW-0812">Transmembrane</keyword>
<gene>
    <name evidence="2" type="ORF">GCM10009742_35830</name>
</gene>
<reference evidence="2 3" key="1">
    <citation type="journal article" date="2019" name="Int. J. Syst. Evol. Microbiol.">
        <title>The Global Catalogue of Microorganisms (GCM) 10K type strain sequencing project: providing services to taxonomists for standard genome sequencing and annotation.</title>
        <authorList>
            <consortium name="The Broad Institute Genomics Platform"/>
            <consortium name="The Broad Institute Genome Sequencing Center for Infectious Disease"/>
            <person name="Wu L."/>
            <person name="Ma J."/>
        </authorList>
    </citation>
    <scope>NUCLEOTIDE SEQUENCE [LARGE SCALE GENOMIC DNA]</scope>
    <source>
        <strain evidence="2 3">JCM 14304</strain>
    </source>
</reference>